<dbReference type="SMART" id="SM00342">
    <property type="entry name" value="HTH_ARAC"/>
    <property type="match status" value="1"/>
</dbReference>
<comment type="caution">
    <text evidence="6">The sequence shown here is derived from an EMBL/GenBank/DDBJ whole genome shotgun (WGS) entry which is preliminary data.</text>
</comment>
<keyword evidence="3" id="KW-0804">Transcription</keyword>
<dbReference type="InterPro" id="IPR009057">
    <property type="entry name" value="Homeodomain-like_sf"/>
</dbReference>
<evidence type="ECO:0000313" key="7">
    <source>
        <dbReference type="Proteomes" id="UP000316225"/>
    </source>
</evidence>
<evidence type="ECO:0000256" key="3">
    <source>
        <dbReference type="ARBA" id="ARBA00023163"/>
    </source>
</evidence>
<reference evidence="6 7" key="1">
    <citation type="journal article" date="2015" name="Stand. Genomic Sci.">
        <title>Genomic Encyclopedia of Bacterial and Archaeal Type Strains, Phase III: the genomes of soil and plant-associated and newly described type strains.</title>
        <authorList>
            <person name="Whitman W.B."/>
            <person name="Woyke T."/>
            <person name="Klenk H.P."/>
            <person name="Zhou Y."/>
            <person name="Lilburn T.G."/>
            <person name="Beck B.J."/>
            <person name="De Vos P."/>
            <person name="Vandamme P."/>
            <person name="Eisen J.A."/>
            <person name="Garrity G."/>
            <person name="Hugenholtz P."/>
            <person name="Kyrpides N.C."/>
        </authorList>
    </citation>
    <scope>NUCLEOTIDE SEQUENCE [LARGE SCALE GENOMIC DNA]</scope>
    <source>
        <strain evidence="6 7">CGMCC 1.5364</strain>
    </source>
</reference>
<dbReference type="InterPro" id="IPR018062">
    <property type="entry name" value="HTH_AraC-typ_CS"/>
</dbReference>
<dbReference type="SUPFAM" id="SSF46689">
    <property type="entry name" value="Homeodomain-like"/>
    <property type="match status" value="1"/>
</dbReference>
<dbReference type="PRINTS" id="PR00032">
    <property type="entry name" value="HTHARAC"/>
</dbReference>
<evidence type="ECO:0000259" key="5">
    <source>
        <dbReference type="PROSITE" id="PS01124"/>
    </source>
</evidence>
<dbReference type="GO" id="GO:0043565">
    <property type="term" value="F:sequence-specific DNA binding"/>
    <property type="evidence" value="ECO:0007669"/>
    <property type="project" value="InterPro"/>
</dbReference>
<proteinExistence type="predicted"/>
<protein>
    <submittedName>
        <fullName evidence="6">AraC family transcriptional activator of pobA</fullName>
    </submittedName>
</protein>
<dbReference type="GO" id="GO:0003700">
    <property type="term" value="F:DNA-binding transcription factor activity"/>
    <property type="evidence" value="ECO:0007669"/>
    <property type="project" value="InterPro"/>
</dbReference>
<dbReference type="PROSITE" id="PS01124">
    <property type="entry name" value="HTH_ARAC_FAMILY_2"/>
    <property type="match status" value="1"/>
</dbReference>
<dbReference type="PROSITE" id="PS00041">
    <property type="entry name" value="HTH_ARAC_FAMILY_1"/>
    <property type="match status" value="1"/>
</dbReference>
<sequence>MNEAVRNLHGKAPPPSDAGDGQQARLRDAGVNLGAILEPSERDPREAADLPESLRLTPPAITSLRPLRHDFVPVPPPGDGLRVMPLAAFHWGGRERGIGALPQPRLRGDHVLLHLQEGVLQIDFPRQQSRHIGETLAFVPSGTAFSMRPDAQLRGQVLLIPHRLTAGMQMPLPQEFRSGIPQDADRQMLGPAFRALAGGTPKDKPARIAMLCQFELISFALGRLTRHLPGVADTVGSLIHSRPLTERFLTLAAQNLASGRTMSELAAMLGCSLATLDNACRQTRGRSALQLTYELRMERAVTALRATRTPITQIAQELGYTSVGHFMRAFADATGRTPEAFRAVSGTWREWI</sequence>
<feature type="region of interest" description="Disordered" evidence="4">
    <location>
        <begin position="1"/>
        <end position="23"/>
    </location>
</feature>
<evidence type="ECO:0000256" key="1">
    <source>
        <dbReference type="ARBA" id="ARBA00023015"/>
    </source>
</evidence>
<evidence type="ECO:0000256" key="4">
    <source>
        <dbReference type="SAM" id="MobiDB-lite"/>
    </source>
</evidence>
<evidence type="ECO:0000313" key="6">
    <source>
        <dbReference type="EMBL" id="TWI32799.1"/>
    </source>
</evidence>
<dbReference type="InterPro" id="IPR020449">
    <property type="entry name" value="Tscrpt_reg_AraC-type_HTH"/>
</dbReference>
<dbReference type="OrthoDB" id="9814125at2"/>
<dbReference type="RefSeq" id="WP_145398613.1">
    <property type="nucleotide sequence ID" value="NZ_VLKU01000008.1"/>
</dbReference>
<gene>
    <name evidence="6" type="ORF">IQ24_02675</name>
</gene>
<dbReference type="PANTHER" id="PTHR43280:SF2">
    <property type="entry name" value="HTH-TYPE TRANSCRIPTIONAL REGULATOR EXSA"/>
    <property type="match status" value="1"/>
</dbReference>
<dbReference type="Proteomes" id="UP000316225">
    <property type="component" value="Unassembled WGS sequence"/>
</dbReference>
<evidence type="ECO:0000256" key="2">
    <source>
        <dbReference type="ARBA" id="ARBA00023125"/>
    </source>
</evidence>
<organism evidence="6 7">
    <name type="scientific">Paracoccus sulfuroxidans</name>
    <dbReference type="NCBI Taxonomy" id="384678"/>
    <lineage>
        <taxon>Bacteria</taxon>
        <taxon>Pseudomonadati</taxon>
        <taxon>Pseudomonadota</taxon>
        <taxon>Alphaproteobacteria</taxon>
        <taxon>Rhodobacterales</taxon>
        <taxon>Paracoccaceae</taxon>
        <taxon>Paracoccus</taxon>
    </lineage>
</organism>
<dbReference type="AlphaFoldDB" id="A0A562NKR0"/>
<keyword evidence="1" id="KW-0805">Transcription regulation</keyword>
<keyword evidence="7" id="KW-1185">Reference proteome</keyword>
<dbReference type="EMBL" id="VLKU01000008">
    <property type="protein sequence ID" value="TWI32799.1"/>
    <property type="molecule type" value="Genomic_DNA"/>
</dbReference>
<feature type="domain" description="HTH araC/xylS-type" evidence="5">
    <location>
        <begin position="246"/>
        <end position="344"/>
    </location>
</feature>
<keyword evidence="2" id="KW-0238">DNA-binding</keyword>
<dbReference type="InterPro" id="IPR018060">
    <property type="entry name" value="HTH_AraC"/>
</dbReference>
<dbReference type="Gene3D" id="1.10.10.60">
    <property type="entry name" value="Homeodomain-like"/>
    <property type="match status" value="1"/>
</dbReference>
<accession>A0A562NKR0</accession>
<dbReference type="Pfam" id="PF12833">
    <property type="entry name" value="HTH_18"/>
    <property type="match status" value="1"/>
</dbReference>
<dbReference type="PANTHER" id="PTHR43280">
    <property type="entry name" value="ARAC-FAMILY TRANSCRIPTIONAL REGULATOR"/>
    <property type="match status" value="1"/>
</dbReference>
<name>A0A562NKR0_9RHOB</name>